<gene>
    <name evidence="1" type="ORF">OUZ56_024685</name>
</gene>
<accession>A0ABR0B1H0</accession>
<sequence>MEDEYLLHERRLTDLSEQVMAMNVRMTDYLQVISDRSEFYRTCQKLWSDKTIKVTLRTRDMVWKSSTPFICIGNVHNKHKQRLQIRIRHKYMPATQRQSTVQ</sequence>
<comment type="caution">
    <text evidence="1">The sequence shown here is derived from an EMBL/GenBank/DDBJ whole genome shotgun (WGS) entry which is preliminary data.</text>
</comment>
<evidence type="ECO:0000313" key="1">
    <source>
        <dbReference type="EMBL" id="KAK4031139.1"/>
    </source>
</evidence>
<reference evidence="1 2" key="1">
    <citation type="journal article" date="2023" name="Nucleic Acids Res.">
        <title>The hologenome of Daphnia magna reveals possible DNA methylation and microbiome-mediated evolution of the host genome.</title>
        <authorList>
            <person name="Chaturvedi A."/>
            <person name="Li X."/>
            <person name="Dhandapani V."/>
            <person name="Marshall H."/>
            <person name="Kissane S."/>
            <person name="Cuenca-Cambronero M."/>
            <person name="Asole G."/>
            <person name="Calvet F."/>
            <person name="Ruiz-Romero M."/>
            <person name="Marangio P."/>
            <person name="Guigo R."/>
            <person name="Rago D."/>
            <person name="Mirbahai L."/>
            <person name="Eastwood N."/>
            <person name="Colbourne J.K."/>
            <person name="Zhou J."/>
            <person name="Mallon E."/>
            <person name="Orsini L."/>
        </authorList>
    </citation>
    <scope>NUCLEOTIDE SEQUENCE [LARGE SCALE GENOMIC DNA]</scope>
    <source>
        <strain evidence="1">LRV0_1</strain>
    </source>
</reference>
<dbReference type="Proteomes" id="UP001234178">
    <property type="component" value="Unassembled WGS sequence"/>
</dbReference>
<proteinExistence type="predicted"/>
<name>A0ABR0B1H0_9CRUS</name>
<organism evidence="1 2">
    <name type="scientific">Daphnia magna</name>
    <dbReference type="NCBI Taxonomy" id="35525"/>
    <lineage>
        <taxon>Eukaryota</taxon>
        <taxon>Metazoa</taxon>
        <taxon>Ecdysozoa</taxon>
        <taxon>Arthropoda</taxon>
        <taxon>Crustacea</taxon>
        <taxon>Branchiopoda</taxon>
        <taxon>Diplostraca</taxon>
        <taxon>Cladocera</taxon>
        <taxon>Anomopoda</taxon>
        <taxon>Daphniidae</taxon>
        <taxon>Daphnia</taxon>
    </lineage>
</organism>
<protein>
    <submittedName>
        <fullName evidence="1">Uncharacterized protein</fullName>
    </submittedName>
</protein>
<keyword evidence="2" id="KW-1185">Reference proteome</keyword>
<evidence type="ECO:0000313" key="2">
    <source>
        <dbReference type="Proteomes" id="UP001234178"/>
    </source>
</evidence>
<dbReference type="EMBL" id="JAOYFB010000039">
    <property type="protein sequence ID" value="KAK4031139.1"/>
    <property type="molecule type" value="Genomic_DNA"/>
</dbReference>